<dbReference type="EMBL" id="NCSJ02000627">
    <property type="protein sequence ID" value="RFU23756.1"/>
    <property type="molecule type" value="Genomic_DNA"/>
</dbReference>
<dbReference type="InterPro" id="IPR056024">
    <property type="entry name" value="DUF7605"/>
</dbReference>
<feature type="domain" description="DUF7605" evidence="4">
    <location>
        <begin position="1374"/>
        <end position="1451"/>
    </location>
</feature>
<dbReference type="SUPFAM" id="SSF52540">
    <property type="entry name" value="P-loop containing nucleoside triphosphate hydrolases"/>
    <property type="match status" value="1"/>
</dbReference>
<feature type="non-terminal residue" evidence="5">
    <location>
        <position position="1537"/>
    </location>
</feature>
<feature type="domain" description="Dynamin N-terminal" evidence="3">
    <location>
        <begin position="843"/>
        <end position="1103"/>
    </location>
</feature>
<evidence type="ECO:0000259" key="4">
    <source>
        <dbReference type="Pfam" id="PF24564"/>
    </source>
</evidence>
<dbReference type="Proteomes" id="UP000258309">
    <property type="component" value="Unassembled WGS sequence"/>
</dbReference>
<dbReference type="PANTHER" id="PTHR36681">
    <property type="entry name" value="NUCLEAR GTPASE, GERMINAL CENTER-ASSOCIATED, TANDEM DUPLICATE 3"/>
    <property type="match status" value="1"/>
</dbReference>
<evidence type="ECO:0000313" key="6">
    <source>
        <dbReference type="Proteomes" id="UP000258309"/>
    </source>
</evidence>
<sequence>MANSTAIFDISDLCSNLFINILSKPEAASVLVTEVLHHRFMHWASYLGVFAPNNVSLDTRLKYSESINQLVLQFLQIVYRSLDRTKELDDEHLEDPEVSRERLQYLIAEQINHPSESRSSIPLVETLWALKAAIDGLYRLGIAIQQSSSSTLTQRINNFLQKNDDGSIENMVFLRLRHMFFDGIRNESVTKSPISLYRQLAVSISFRYFSILYRQRRQEKFKKKHEIVPVQTQIGNGDPIPALTRNVQSRKYSTPNKRNSSVELGTLTPASSGLKQPQEDSDAAPSTVITKNVLQRYAASEKSFSASKSVISVHVKDAKYPEPPEVNPITREARCPFCSRPIFERDLQKKGWWQYHVDRDLKLYTCISEECSEPPQFFIRFDEWRRHMDEQHSTNWIEEIHKPLGWCCDVNHIYLYFNDESKYDQHVQTEHPEYETEKAELKELSELQRARPSYTCPICNSIPEELAIIFPWICDEYSTKSEAIGTKTTTQAPKGHNEAARDKLLLHIGTHLKQLGLLSVLYLGDDAEDKSMDNKSTSILVSMGGKLKDYDMQQDPETPPDYLDPQFKDYVMPPELELLEHDVDWRDINKFDIANDSKNPFMIPYPRNKEIYISSASMISNLVRSVDNGWSQTGCNRIVVAGRGPEKVHITLEALFRLRNMDPFYPIFWINASQFKLSMKQIAILLGLRLSIKLTADEMEDNVAIKFVNDMLGDPGFGRWLLVLEMEDDVSQVSDSFYDELSWILNILPSSSEGTIIFVLRNYERWASLITCDQILFIPEDAPAAPFYTRAFQSALRDGEGIAHAATEALAGMCELDNNPVLQALRSMSEGLSKYRSSETKTIAILGDSGEGKSSLINSLLQCPGIAPTVRVLVLTSVGNLFSLYFKQGDLGSACTTVMTEYRQKLTRHTAPITIEVERLSSSEIHELVKELVWNYRKLYLPSFGEEKVHAEDYWENKRQSEMAWSILEAAFKHRREFKQDLLRDMSEGATEGIVSQLTQWTEELEWPEGSVRANALWKSTAETAEECCDKTAAFAHDKLWPFTKVIRVYLSSQVLKTGIVLADLPGLQDTNLAQVRTTQDYLLRCDHIFIVAKISRAITDQSLKSSLYYVLSKHIPLEWEASAGRFLNLAVICTRAEDINEKTARKAYCGPDKPIPLNIMEEMDKRILAAKGSTDRKLKKKLLRQQKFLLIEAQNSQIKAGLQSKYAAKVPGGILEVFCVSNPTYEKYVRKGDLHMVDASGIPALRSFCYSITAQKQLLEAKHYLATRLGILLNSIQIAKKFKVVNAFSRAKTDLTRALADQVLELIDRRSKQWGRAAATKGEEWDMWHWALGADMMGTIRAIHVEPNTPFFATRRSYYAADKRDRIQRRPINTGFQPRPKVCLTHLQTICPLTIDYRTIRRKASEGNSGSYIVKEMIPAYRSACYESGPGMSMRQRTIVQARITDETLFPNISIAIKDQVEGLTEQTLNQLQEKVLKILERIQVALVILMGEETVSQTTEKNNSELEQRQTRLESLLRKHKERHNKILEDISSIQ</sequence>
<proteinExistence type="predicted"/>
<evidence type="ECO:0000259" key="3">
    <source>
        <dbReference type="Pfam" id="PF00350"/>
    </source>
</evidence>
<evidence type="ECO:0000313" key="5">
    <source>
        <dbReference type="EMBL" id="RFU23756.1"/>
    </source>
</evidence>
<dbReference type="PANTHER" id="PTHR36681:SF3">
    <property type="entry name" value="NUCLEAR GTPASE, GERMINAL CENTER-ASSOCIATED, TANDEM DUPLICATE 3"/>
    <property type="match status" value="1"/>
</dbReference>
<dbReference type="InterPro" id="IPR045063">
    <property type="entry name" value="Dynamin_N"/>
</dbReference>
<dbReference type="STRING" id="5539.A0A3E2GRP5"/>
<comment type="caution">
    <text evidence="5">The sequence shown here is derived from an EMBL/GenBank/DDBJ whole genome shotgun (WGS) entry which is preliminary data.</text>
</comment>
<feature type="compositionally biased region" description="Polar residues" evidence="2">
    <location>
        <begin position="249"/>
        <end position="275"/>
    </location>
</feature>
<keyword evidence="6" id="KW-1185">Reference proteome</keyword>
<dbReference type="Pfam" id="PF00350">
    <property type="entry name" value="Dynamin_N"/>
    <property type="match status" value="1"/>
</dbReference>
<evidence type="ECO:0000256" key="2">
    <source>
        <dbReference type="SAM" id="MobiDB-lite"/>
    </source>
</evidence>
<reference evidence="5 6" key="1">
    <citation type="submission" date="2018-05" db="EMBL/GenBank/DDBJ databases">
        <title>Draft genome sequence of Scytalidium lignicola DSM 105466, a ubiquitous saprotrophic fungus.</title>
        <authorList>
            <person name="Buettner E."/>
            <person name="Gebauer A.M."/>
            <person name="Hofrichter M."/>
            <person name="Liers C."/>
            <person name="Kellner H."/>
        </authorList>
    </citation>
    <scope>NUCLEOTIDE SEQUENCE [LARGE SCALE GENOMIC DNA]</scope>
    <source>
        <strain evidence="5 6">DSM 105466</strain>
    </source>
</reference>
<name>A0A3E2GRP5_SCYLI</name>
<accession>A0A3E2GRP5</accession>
<feature type="coiled-coil region" evidence="1">
    <location>
        <begin position="1498"/>
        <end position="1525"/>
    </location>
</feature>
<dbReference type="Gene3D" id="3.40.50.300">
    <property type="entry name" value="P-loop containing nucleotide triphosphate hydrolases"/>
    <property type="match status" value="1"/>
</dbReference>
<keyword evidence="1" id="KW-0175">Coiled coil</keyword>
<protein>
    <submittedName>
        <fullName evidence="5">Uncharacterized protein</fullName>
    </submittedName>
</protein>
<dbReference type="OrthoDB" id="3598281at2759"/>
<organism evidence="5 6">
    <name type="scientific">Scytalidium lignicola</name>
    <name type="common">Hyphomycete</name>
    <dbReference type="NCBI Taxonomy" id="5539"/>
    <lineage>
        <taxon>Eukaryota</taxon>
        <taxon>Fungi</taxon>
        <taxon>Dikarya</taxon>
        <taxon>Ascomycota</taxon>
        <taxon>Pezizomycotina</taxon>
        <taxon>Leotiomycetes</taxon>
        <taxon>Leotiomycetes incertae sedis</taxon>
        <taxon>Scytalidium</taxon>
    </lineage>
</organism>
<dbReference type="InterPro" id="IPR027417">
    <property type="entry name" value="P-loop_NTPase"/>
</dbReference>
<evidence type="ECO:0000256" key="1">
    <source>
        <dbReference type="SAM" id="Coils"/>
    </source>
</evidence>
<feature type="region of interest" description="Disordered" evidence="2">
    <location>
        <begin position="249"/>
        <end position="286"/>
    </location>
</feature>
<gene>
    <name evidence="5" type="ORF">B7463_g12581</name>
</gene>
<feature type="non-terminal residue" evidence="5">
    <location>
        <position position="1"/>
    </location>
</feature>
<dbReference type="Pfam" id="PF24564">
    <property type="entry name" value="DUF7605"/>
    <property type="match status" value="1"/>
</dbReference>